<accession>A0ABR8KBT7</accession>
<reference evidence="1 2" key="1">
    <citation type="journal article" date="2020" name="ISME J.">
        <title>Comparative genomics reveals insights into cyanobacterial evolution and habitat adaptation.</title>
        <authorList>
            <person name="Chen M.Y."/>
            <person name="Teng W.K."/>
            <person name="Zhao L."/>
            <person name="Hu C.X."/>
            <person name="Zhou Y.K."/>
            <person name="Han B.P."/>
            <person name="Song L.R."/>
            <person name="Shu W.S."/>
        </authorList>
    </citation>
    <scope>NUCLEOTIDE SEQUENCE [LARGE SCALE GENOMIC DNA]</scope>
    <source>
        <strain evidence="1 2">FACHB-159</strain>
    </source>
</reference>
<comment type="caution">
    <text evidence="1">The sequence shown here is derived from an EMBL/GenBank/DDBJ whole genome shotgun (WGS) entry which is preliminary data.</text>
</comment>
<protein>
    <recommendedName>
        <fullName evidence="3">PEP-CTERM sorting domain-containing protein</fullName>
    </recommendedName>
</protein>
<name>A0ABR8KBT7_9NOSO</name>
<sequence>MRFSHIAGIVGCTTAAFITIAPIQVEAATFKVESGITSIDRDHENILRNIGLIITGTQDIVPPIPSNYLVGFQIDSATDFTFSDEGGFTPLFGTIEHIGTVTFNEQTTVGNFSIGFAPGRTIPNASGLVLTDTISPANPILFDLAAPQSVIFDEQNLTLTLADVQLFISPEFAQALGDSNLVGLFAGTARIDAKVAAVPEPGSALAILAAGAALLAARFCTFRIQESEFKS</sequence>
<dbReference type="Proteomes" id="UP000637383">
    <property type="component" value="Unassembled WGS sequence"/>
</dbReference>
<gene>
    <name evidence="1" type="ORF">H6H03_17500</name>
</gene>
<proteinExistence type="predicted"/>
<dbReference type="EMBL" id="JACJTU010000015">
    <property type="protein sequence ID" value="MBD2735668.1"/>
    <property type="molecule type" value="Genomic_DNA"/>
</dbReference>
<evidence type="ECO:0000313" key="2">
    <source>
        <dbReference type="Proteomes" id="UP000637383"/>
    </source>
</evidence>
<organism evidence="1 2">
    <name type="scientific">Nostoc paludosum FACHB-159</name>
    <dbReference type="NCBI Taxonomy" id="2692908"/>
    <lineage>
        <taxon>Bacteria</taxon>
        <taxon>Bacillati</taxon>
        <taxon>Cyanobacteriota</taxon>
        <taxon>Cyanophyceae</taxon>
        <taxon>Nostocales</taxon>
        <taxon>Nostocaceae</taxon>
        <taxon>Nostoc</taxon>
    </lineage>
</organism>
<dbReference type="RefSeq" id="WP_190956312.1">
    <property type="nucleotide sequence ID" value="NZ_JACJTU010000015.1"/>
</dbReference>
<evidence type="ECO:0000313" key="1">
    <source>
        <dbReference type="EMBL" id="MBD2735668.1"/>
    </source>
</evidence>
<evidence type="ECO:0008006" key="3">
    <source>
        <dbReference type="Google" id="ProtNLM"/>
    </source>
</evidence>
<keyword evidence="2" id="KW-1185">Reference proteome</keyword>